<keyword evidence="3" id="KW-1185">Reference proteome</keyword>
<evidence type="ECO:0000313" key="2">
    <source>
        <dbReference type="EMBL" id="MFC3935603.1"/>
    </source>
</evidence>
<keyword evidence="1" id="KW-0472">Membrane</keyword>
<proteinExistence type="predicted"/>
<dbReference type="EMBL" id="JBHSAJ010000037">
    <property type="protein sequence ID" value="MFC3935603.1"/>
    <property type="molecule type" value="Genomic_DNA"/>
</dbReference>
<name>A0ABV8DB88_9BURK</name>
<accession>A0ABV8DB88</accession>
<dbReference type="RefSeq" id="WP_055396662.1">
    <property type="nucleotide sequence ID" value="NZ_JAMXAX010000009.1"/>
</dbReference>
<gene>
    <name evidence="2" type="ORF">ACFOW3_13350</name>
</gene>
<feature type="transmembrane region" description="Helical" evidence="1">
    <location>
        <begin position="34"/>
        <end position="53"/>
    </location>
</feature>
<organism evidence="2 3">
    <name type="scientific">Acidovorax facilis</name>
    <dbReference type="NCBI Taxonomy" id="12917"/>
    <lineage>
        <taxon>Bacteria</taxon>
        <taxon>Pseudomonadati</taxon>
        <taxon>Pseudomonadota</taxon>
        <taxon>Betaproteobacteria</taxon>
        <taxon>Burkholderiales</taxon>
        <taxon>Comamonadaceae</taxon>
        <taxon>Acidovorax</taxon>
    </lineage>
</organism>
<reference evidence="3" key="1">
    <citation type="journal article" date="2019" name="Int. J. Syst. Evol. Microbiol.">
        <title>The Global Catalogue of Microorganisms (GCM) 10K type strain sequencing project: providing services to taxonomists for standard genome sequencing and annotation.</title>
        <authorList>
            <consortium name="The Broad Institute Genomics Platform"/>
            <consortium name="The Broad Institute Genome Sequencing Center for Infectious Disease"/>
            <person name="Wu L."/>
            <person name="Ma J."/>
        </authorList>
    </citation>
    <scope>NUCLEOTIDE SEQUENCE [LARGE SCALE GENOMIC DNA]</scope>
    <source>
        <strain evidence="3">CCUG 2113</strain>
    </source>
</reference>
<evidence type="ECO:0000313" key="3">
    <source>
        <dbReference type="Proteomes" id="UP001595693"/>
    </source>
</evidence>
<dbReference type="Proteomes" id="UP001595693">
    <property type="component" value="Unassembled WGS sequence"/>
</dbReference>
<evidence type="ECO:0000256" key="1">
    <source>
        <dbReference type="SAM" id="Phobius"/>
    </source>
</evidence>
<protein>
    <submittedName>
        <fullName evidence="2">Holin</fullName>
    </submittedName>
</protein>
<comment type="caution">
    <text evidence="2">The sequence shown here is derived from an EMBL/GenBank/DDBJ whole genome shotgun (WGS) entry which is preliminary data.</text>
</comment>
<keyword evidence="1" id="KW-0812">Transmembrane</keyword>
<sequence length="99" mass="10817">MKTETLEAIGAAGNKATIFGGSMAVFGKLSSTDIAAYIGAAVAIIGLLITWYYKREAFKRTARYYQLKEQESQLRMEMMRATGRPISSNTDLGELGADE</sequence>
<keyword evidence="1" id="KW-1133">Transmembrane helix</keyword>